<dbReference type="Proteomes" id="UP000680279">
    <property type="component" value="Unassembled WGS sequence"/>
</dbReference>
<dbReference type="InterPro" id="IPR018958">
    <property type="entry name" value="Knr4/Smi1-like_dom"/>
</dbReference>
<sequence>MFDYIFDTDIGVDIETLDDFTDEKLEQVEKKLGVKLPVAYVELMKKQNGGTLSYNEFHSNKVPDGEVYIHSIKGIDAEDGIGESDYLVEEWEIEKGFVIFAGDGHEWFAFDYREYKGDNPCVFYIVDEGKPKKVAEDFERFLKKLKKSEFVDDEDDDDEEFNRVYTKEELEEYIEEGSSHFDISAGLEQFAKEKGNMDWFIKQSLKTIEIEEIDDISWTVGEYVLLKLRVEPRENWPIDSLQKIVDHLMAVTEYEGVPDEIAQRLGKRIKRKIS</sequence>
<organism evidence="2 3">
    <name type="scientific">Siminovitchia fordii</name>
    <dbReference type="NCBI Taxonomy" id="254759"/>
    <lineage>
        <taxon>Bacteria</taxon>
        <taxon>Bacillati</taxon>
        <taxon>Bacillota</taxon>
        <taxon>Bacilli</taxon>
        <taxon>Bacillales</taxon>
        <taxon>Bacillaceae</taxon>
        <taxon>Siminovitchia</taxon>
    </lineage>
</organism>
<protein>
    <recommendedName>
        <fullName evidence="1">Knr4/Smi1-like domain-containing protein</fullName>
    </recommendedName>
</protein>
<feature type="domain" description="Knr4/Smi1-like" evidence="1">
    <location>
        <begin position="19"/>
        <end position="176"/>
    </location>
</feature>
<dbReference type="EMBL" id="BOQT01000002">
    <property type="protein sequence ID" value="GIN19414.1"/>
    <property type="molecule type" value="Genomic_DNA"/>
</dbReference>
<dbReference type="RefSeq" id="WP_212962061.1">
    <property type="nucleotide sequence ID" value="NZ_BOQT01000002.1"/>
</dbReference>
<evidence type="ECO:0000313" key="3">
    <source>
        <dbReference type="Proteomes" id="UP000680279"/>
    </source>
</evidence>
<reference evidence="2 3" key="1">
    <citation type="submission" date="2021-03" db="EMBL/GenBank/DDBJ databases">
        <title>Antimicrobial resistance genes in bacteria isolated from Japanese honey, and their potential for conferring macrolide and lincosamide resistance in the American foulbrood pathogen Paenibacillus larvae.</title>
        <authorList>
            <person name="Okamoto M."/>
            <person name="Kumagai M."/>
            <person name="Kanamori H."/>
            <person name="Takamatsu D."/>
        </authorList>
    </citation>
    <scope>NUCLEOTIDE SEQUENCE [LARGE SCALE GENOMIC DNA]</scope>
    <source>
        <strain evidence="2 3">J1TS3</strain>
    </source>
</reference>
<dbReference type="SUPFAM" id="SSF160631">
    <property type="entry name" value="SMI1/KNR4-like"/>
    <property type="match status" value="1"/>
</dbReference>
<evidence type="ECO:0000313" key="2">
    <source>
        <dbReference type="EMBL" id="GIN19414.1"/>
    </source>
</evidence>
<comment type="caution">
    <text evidence="2">The sequence shown here is derived from an EMBL/GenBank/DDBJ whole genome shotgun (WGS) entry which is preliminary data.</text>
</comment>
<dbReference type="Gene3D" id="3.40.1580.10">
    <property type="entry name" value="SMI1/KNR4-like"/>
    <property type="match status" value="1"/>
</dbReference>
<dbReference type="Pfam" id="PF09346">
    <property type="entry name" value="SMI1_KNR4"/>
    <property type="match status" value="1"/>
</dbReference>
<accession>A0ABQ4K0X7</accession>
<name>A0ABQ4K0X7_9BACI</name>
<keyword evidence="3" id="KW-1185">Reference proteome</keyword>
<evidence type="ECO:0000259" key="1">
    <source>
        <dbReference type="SMART" id="SM00860"/>
    </source>
</evidence>
<dbReference type="InterPro" id="IPR037883">
    <property type="entry name" value="Knr4/Smi1-like_sf"/>
</dbReference>
<proteinExistence type="predicted"/>
<gene>
    <name evidence="2" type="ORF">J1TS3_05480</name>
</gene>
<dbReference type="SMART" id="SM00860">
    <property type="entry name" value="SMI1_KNR4"/>
    <property type="match status" value="1"/>
</dbReference>